<dbReference type="InterPro" id="IPR024964">
    <property type="entry name" value="CTLH/CRA"/>
</dbReference>
<dbReference type="SMART" id="SM00668">
    <property type="entry name" value="CTLH"/>
    <property type="match status" value="1"/>
</dbReference>
<proteinExistence type="inferred from homology"/>
<dbReference type="GO" id="GO:0008270">
    <property type="term" value="F:zinc ion binding"/>
    <property type="evidence" value="ECO:0007669"/>
    <property type="project" value="UniProtKB-KW"/>
</dbReference>
<dbReference type="InterPro" id="IPR006594">
    <property type="entry name" value="LisH"/>
</dbReference>
<evidence type="ECO:0000259" key="8">
    <source>
        <dbReference type="PROSITE" id="PS50897"/>
    </source>
</evidence>
<dbReference type="GO" id="GO:0043161">
    <property type="term" value="P:proteasome-mediated ubiquitin-dependent protein catabolic process"/>
    <property type="evidence" value="ECO:0007669"/>
    <property type="project" value="InterPro"/>
</dbReference>
<evidence type="ECO:0000259" key="9">
    <source>
        <dbReference type="PROSITE" id="PS51867"/>
    </source>
</evidence>
<comment type="similarity">
    <text evidence="2">Belongs to the FYV10 family.</text>
</comment>
<dbReference type="GO" id="GO:0034657">
    <property type="term" value="C:GID complex"/>
    <property type="evidence" value="ECO:0007669"/>
    <property type="project" value="TreeGrafter"/>
</dbReference>
<evidence type="ECO:0000256" key="7">
    <source>
        <dbReference type="PROSITE-ProRule" id="PRU01215"/>
    </source>
</evidence>
<dbReference type="InterPro" id="IPR013144">
    <property type="entry name" value="CRA_dom"/>
</dbReference>
<dbReference type="InterPro" id="IPR045098">
    <property type="entry name" value="Fyv10_fam"/>
</dbReference>
<dbReference type="PROSITE" id="PS51867">
    <property type="entry name" value="ZF_RING_GID"/>
    <property type="match status" value="1"/>
</dbReference>
<evidence type="ECO:0000256" key="3">
    <source>
        <dbReference type="ARBA" id="ARBA00022490"/>
    </source>
</evidence>
<gene>
    <name evidence="10" type="ORF">CROQUDRAFT_660506</name>
</gene>
<evidence type="ECO:0000256" key="4">
    <source>
        <dbReference type="ARBA" id="ARBA00022723"/>
    </source>
</evidence>
<keyword evidence="4" id="KW-0479">Metal-binding</keyword>
<dbReference type="Pfam" id="PF10607">
    <property type="entry name" value="CTLH"/>
    <property type="match status" value="1"/>
</dbReference>
<dbReference type="PROSITE" id="PS50897">
    <property type="entry name" value="CTLH"/>
    <property type="match status" value="1"/>
</dbReference>
<dbReference type="AlphaFoldDB" id="A0A9P6NC61"/>
<dbReference type="EMBL" id="MU167305">
    <property type="protein sequence ID" value="KAG0143985.1"/>
    <property type="molecule type" value="Genomic_DNA"/>
</dbReference>
<dbReference type="GO" id="GO:0061630">
    <property type="term" value="F:ubiquitin protein ligase activity"/>
    <property type="evidence" value="ECO:0007669"/>
    <property type="project" value="InterPro"/>
</dbReference>
<feature type="zinc finger region" description="RING-Gid-type" evidence="7">
    <location>
        <begin position="394"/>
        <end position="464"/>
    </location>
</feature>
<protein>
    <recommendedName>
        <fullName evidence="12">Macrophage erythroblast attacher</fullName>
    </recommendedName>
</protein>
<organism evidence="10 11">
    <name type="scientific">Cronartium quercuum f. sp. fusiforme G11</name>
    <dbReference type="NCBI Taxonomy" id="708437"/>
    <lineage>
        <taxon>Eukaryota</taxon>
        <taxon>Fungi</taxon>
        <taxon>Dikarya</taxon>
        <taxon>Basidiomycota</taxon>
        <taxon>Pucciniomycotina</taxon>
        <taxon>Pucciniomycetes</taxon>
        <taxon>Pucciniales</taxon>
        <taxon>Coleosporiaceae</taxon>
        <taxon>Cronartium</taxon>
    </lineage>
</organism>
<dbReference type="PROSITE" id="PS50896">
    <property type="entry name" value="LISH"/>
    <property type="match status" value="1"/>
</dbReference>
<keyword evidence="11" id="KW-1185">Reference proteome</keyword>
<name>A0A9P6NC61_9BASI</name>
<dbReference type="OrthoDB" id="1933455at2759"/>
<evidence type="ECO:0000256" key="2">
    <source>
        <dbReference type="ARBA" id="ARBA00010615"/>
    </source>
</evidence>
<evidence type="ECO:0000313" key="10">
    <source>
        <dbReference type="EMBL" id="KAG0143985.1"/>
    </source>
</evidence>
<feature type="domain" description="CTLH" evidence="8">
    <location>
        <begin position="193"/>
        <end position="232"/>
    </location>
</feature>
<dbReference type="PANTHER" id="PTHR12170">
    <property type="entry name" value="MACROPHAGE ERYTHROBLAST ATTACHER-RELATED"/>
    <property type="match status" value="1"/>
</dbReference>
<dbReference type="GO" id="GO:0005634">
    <property type="term" value="C:nucleus"/>
    <property type="evidence" value="ECO:0007669"/>
    <property type="project" value="TreeGrafter"/>
</dbReference>
<accession>A0A9P6NC61</accession>
<reference evidence="10" key="1">
    <citation type="submission" date="2013-11" db="EMBL/GenBank/DDBJ databases">
        <title>Genome sequence of the fusiform rust pathogen reveals effectors for host alternation and coevolution with pine.</title>
        <authorList>
            <consortium name="DOE Joint Genome Institute"/>
            <person name="Smith K."/>
            <person name="Pendleton A."/>
            <person name="Kubisiak T."/>
            <person name="Anderson C."/>
            <person name="Salamov A."/>
            <person name="Aerts A."/>
            <person name="Riley R."/>
            <person name="Clum A."/>
            <person name="Lindquist E."/>
            <person name="Ence D."/>
            <person name="Campbell M."/>
            <person name="Kronenberg Z."/>
            <person name="Feau N."/>
            <person name="Dhillon B."/>
            <person name="Hamelin R."/>
            <person name="Burleigh J."/>
            <person name="Smith J."/>
            <person name="Yandell M."/>
            <person name="Nelson C."/>
            <person name="Grigoriev I."/>
            <person name="Davis J."/>
        </authorList>
    </citation>
    <scope>NUCLEOTIDE SEQUENCE</scope>
    <source>
        <strain evidence="10">G11</strain>
    </source>
</reference>
<dbReference type="PANTHER" id="PTHR12170:SF2">
    <property type="entry name" value="E3 UBIQUITIN-PROTEIN TRANSFERASE MAEA"/>
    <property type="match status" value="1"/>
</dbReference>
<evidence type="ECO:0008006" key="12">
    <source>
        <dbReference type="Google" id="ProtNLM"/>
    </source>
</evidence>
<feature type="domain" description="RING-Gid-type" evidence="9">
    <location>
        <begin position="394"/>
        <end position="464"/>
    </location>
</feature>
<keyword evidence="6" id="KW-0862">Zinc</keyword>
<keyword evidence="3" id="KW-0963">Cytoplasm</keyword>
<evidence type="ECO:0000313" key="11">
    <source>
        <dbReference type="Proteomes" id="UP000886653"/>
    </source>
</evidence>
<evidence type="ECO:0000256" key="5">
    <source>
        <dbReference type="ARBA" id="ARBA00022771"/>
    </source>
</evidence>
<evidence type="ECO:0000256" key="1">
    <source>
        <dbReference type="ARBA" id="ARBA00004496"/>
    </source>
</evidence>
<comment type="subcellular location">
    <subcellularLocation>
        <location evidence="1">Cytoplasm</location>
    </subcellularLocation>
</comment>
<dbReference type="CDD" id="cd16659">
    <property type="entry name" value="RING-Ubox_Emp"/>
    <property type="match status" value="1"/>
</dbReference>
<evidence type="ECO:0000256" key="6">
    <source>
        <dbReference type="ARBA" id="ARBA00022833"/>
    </source>
</evidence>
<sequence length="479" mass="53863">MSTRIKHDDILLLEQPFLKVPSDSLRTAFRTTQRVLERDFDKFNASIRDVSKALSKQSTILENLSGERAQTRSEETIKAIDGLLLKARGLKRKISETYDHPQLGTGEILGRIKARLDHLQDLYSAEYTSDPFYKTFSKTRLDRHLVDYMLRSGYTKSAQSLSKIAGIEALVDAPLFAELARIELALVGHSCTEALAWCKENSGTLKKMQSTLEFELRFQEFIELARARQYIEALSYSSKQLLPWKQTHMKEISQVLTLLAFDRNTTCPPYARLYDTSRWADLLASFRATLFAVHSIPEQPFLHLSLSVGLAALKLPACYSRPSHDLVGEQVNGARRMDDIEMMMPSSSLNLNNHHSHSSFSHMTSSLNYDPSLIRGPQPPGPRELVGSAQNPDCPVCDPAGLGMLAKECPWSHHLNSIIVCGLTGQVVEDGDRLAVLPNGRVYSRDGLERLAQKDEGRVRCPRTGQVFGMDEIRRVFIS</sequence>
<dbReference type="GO" id="GO:0005737">
    <property type="term" value="C:cytoplasm"/>
    <property type="evidence" value="ECO:0007669"/>
    <property type="project" value="UniProtKB-SubCell"/>
</dbReference>
<keyword evidence="5 7" id="KW-0863">Zinc-finger</keyword>
<comment type="caution">
    <text evidence="10">The sequence shown here is derived from an EMBL/GenBank/DDBJ whole genome shotgun (WGS) entry which is preliminary data.</text>
</comment>
<dbReference type="InterPro" id="IPR044063">
    <property type="entry name" value="ZF_RING_GID"/>
</dbReference>
<dbReference type="InterPro" id="IPR006595">
    <property type="entry name" value="CTLH_C"/>
</dbReference>
<dbReference type="SMART" id="SM00757">
    <property type="entry name" value="CRA"/>
    <property type="match status" value="1"/>
</dbReference>
<dbReference type="Proteomes" id="UP000886653">
    <property type="component" value="Unassembled WGS sequence"/>
</dbReference>